<dbReference type="PANTHER" id="PTHR46339">
    <property type="entry name" value="PROTEIN CBG15282-RELATED"/>
    <property type="match status" value="1"/>
</dbReference>
<dbReference type="Pfam" id="PF00014">
    <property type="entry name" value="Kunitz_BPTI"/>
    <property type="match status" value="3"/>
</dbReference>
<dbReference type="Gene3D" id="4.10.410.10">
    <property type="entry name" value="Pancreatic trypsin inhibitor Kunitz domain"/>
    <property type="match status" value="3"/>
</dbReference>
<dbReference type="EMBL" id="KN768434">
    <property type="protein sequence ID" value="KIH46829.1"/>
    <property type="molecule type" value="Genomic_DNA"/>
</dbReference>
<dbReference type="InterPro" id="IPR036880">
    <property type="entry name" value="Kunitz_BPTI_sf"/>
</dbReference>
<dbReference type="SMART" id="SM00289">
    <property type="entry name" value="WR1"/>
    <property type="match status" value="3"/>
</dbReference>
<dbReference type="Proteomes" id="UP000054047">
    <property type="component" value="Unassembled WGS sequence"/>
</dbReference>
<feature type="domain" description="BPTI/Kunitz inhibitor" evidence="1">
    <location>
        <begin position="136"/>
        <end position="186"/>
    </location>
</feature>
<dbReference type="InterPro" id="IPR028150">
    <property type="entry name" value="Lustrin_cystein"/>
</dbReference>
<dbReference type="InterPro" id="IPR053014">
    <property type="entry name" value="Cuticle_assoc_divergent"/>
</dbReference>
<evidence type="ECO:0000313" key="3">
    <source>
        <dbReference type="Proteomes" id="UP000054047"/>
    </source>
</evidence>
<gene>
    <name evidence="2" type="ORF">ANCDUO_23115</name>
</gene>
<dbReference type="SMART" id="SM00131">
    <property type="entry name" value="KU"/>
    <property type="match status" value="3"/>
</dbReference>
<dbReference type="PROSITE" id="PS50279">
    <property type="entry name" value="BPTI_KUNITZ_2"/>
    <property type="match status" value="3"/>
</dbReference>
<protein>
    <submittedName>
        <fullName evidence="2">Kunitz/Bovine pancreatic trypsin inhibitor domain protein</fullName>
    </submittedName>
</protein>
<feature type="domain" description="BPTI/Kunitz inhibitor" evidence="1">
    <location>
        <begin position="242"/>
        <end position="292"/>
    </location>
</feature>
<keyword evidence="3" id="KW-1185">Reference proteome</keyword>
<evidence type="ECO:0000259" key="1">
    <source>
        <dbReference type="PROSITE" id="PS50279"/>
    </source>
</evidence>
<dbReference type="InterPro" id="IPR002223">
    <property type="entry name" value="Kunitz_BPTI"/>
</dbReference>
<evidence type="ECO:0000313" key="2">
    <source>
        <dbReference type="EMBL" id="KIH46829.1"/>
    </source>
</evidence>
<dbReference type="Pfam" id="PF14625">
    <property type="entry name" value="Lustrin_cystein"/>
    <property type="match status" value="4"/>
</dbReference>
<dbReference type="OrthoDB" id="4473401at2759"/>
<name>A0A0C2FJ83_9BILA</name>
<dbReference type="CDD" id="cd22593">
    <property type="entry name" value="Kunitz_conkunitzin"/>
    <property type="match status" value="3"/>
</dbReference>
<dbReference type="SUPFAM" id="SSF57362">
    <property type="entry name" value="BPTI-like"/>
    <property type="match status" value="3"/>
</dbReference>
<proteinExistence type="predicted"/>
<feature type="non-terminal residue" evidence="2">
    <location>
        <position position="341"/>
    </location>
</feature>
<sequence length="341" mass="37732">MNPGVCPAGYYCHYGADTTTTVCCQALGNNPCAEPWTKGEGEAALTRFYYDALQRKCLAFNYFGTKGNQNNFLTRESCEIACPVWVNPCAIGQPTLTSDQHPFRCHQGAPCSSGYYCHIGFDESTTACCPSQGDPCSLIVKEGRGTQSIQRWFYNQKTRQCQPFTYKGMGGNENNFLLREHCESTCPVWVNACPQGEAYLLPTGRPQQCDPANEDSCPETHWCHPGPDSTTTMCCPGRVDPCTRAKSEGEGPLQLTRYYFDASRRQCLQFSFRGIRGNANNFMTKESCEARCPVQVNPCPLTMNSLSNSVTLTPCSGTKQCPETQWCHIGETKDTTVCCPN</sequence>
<accession>A0A0C2FJ83</accession>
<reference evidence="2 3" key="1">
    <citation type="submission" date="2013-12" db="EMBL/GenBank/DDBJ databases">
        <title>Draft genome of the parsitic nematode Ancylostoma duodenale.</title>
        <authorList>
            <person name="Mitreva M."/>
        </authorList>
    </citation>
    <scope>NUCLEOTIDE SEQUENCE [LARGE SCALE GENOMIC DNA]</scope>
    <source>
        <strain evidence="2 3">Zhejiang</strain>
    </source>
</reference>
<dbReference type="PANTHER" id="PTHR46339:SF1">
    <property type="entry name" value="BPTI_KUNITZ INHIBITOR DOMAIN-CONTAINING PROTEIN"/>
    <property type="match status" value="1"/>
</dbReference>
<organism evidence="2 3">
    <name type="scientific">Ancylostoma duodenale</name>
    <dbReference type="NCBI Taxonomy" id="51022"/>
    <lineage>
        <taxon>Eukaryota</taxon>
        <taxon>Metazoa</taxon>
        <taxon>Ecdysozoa</taxon>
        <taxon>Nematoda</taxon>
        <taxon>Chromadorea</taxon>
        <taxon>Rhabditida</taxon>
        <taxon>Rhabditina</taxon>
        <taxon>Rhabditomorpha</taxon>
        <taxon>Strongyloidea</taxon>
        <taxon>Ancylostomatidae</taxon>
        <taxon>Ancylostomatinae</taxon>
        <taxon>Ancylostoma</taxon>
    </lineage>
</organism>
<dbReference type="InterPro" id="IPR006150">
    <property type="entry name" value="Cys_repeat_1"/>
</dbReference>
<feature type="domain" description="BPTI/Kunitz inhibitor" evidence="1">
    <location>
        <begin position="32"/>
        <end position="82"/>
    </location>
</feature>
<dbReference type="GO" id="GO:0004867">
    <property type="term" value="F:serine-type endopeptidase inhibitor activity"/>
    <property type="evidence" value="ECO:0007669"/>
    <property type="project" value="InterPro"/>
</dbReference>
<dbReference type="AlphaFoldDB" id="A0A0C2FJ83"/>